<evidence type="ECO:0000313" key="9">
    <source>
        <dbReference type="Proteomes" id="UP001297600"/>
    </source>
</evidence>
<keyword evidence="4 6" id="KW-1133">Transmembrane helix</keyword>
<dbReference type="Proteomes" id="UP001297600">
    <property type="component" value="Unassembled WGS sequence"/>
</dbReference>
<protein>
    <submittedName>
        <fullName evidence="8">Cytochrome c biogenesis protein CcsA</fullName>
    </submittedName>
</protein>
<dbReference type="InterPro" id="IPR002541">
    <property type="entry name" value="Cyt_c_assembly"/>
</dbReference>
<keyword evidence="3" id="KW-0201">Cytochrome c-type biogenesis</keyword>
<feature type="transmembrane region" description="Helical" evidence="6">
    <location>
        <begin position="71"/>
        <end position="90"/>
    </location>
</feature>
<evidence type="ECO:0000256" key="5">
    <source>
        <dbReference type="ARBA" id="ARBA00023136"/>
    </source>
</evidence>
<dbReference type="PANTHER" id="PTHR30071:SF1">
    <property type="entry name" value="CYTOCHROME B_B6 PROTEIN-RELATED"/>
    <property type="match status" value="1"/>
</dbReference>
<evidence type="ECO:0000256" key="3">
    <source>
        <dbReference type="ARBA" id="ARBA00022748"/>
    </source>
</evidence>
<sequence length="266" mass="29192">MSAEEMAGLAGLLLILAGLLGLLGGRGLRRFSFIPALPAMALMAWGFVLRWRGYAQAMDVSWFESFPVSTFFESALFFAFLTLALGLFVLRRTDSRFFPAALFGGCGALLLFLSLSGIPSRPLLFLPSLKSGWLIAHVALSFAAYAAYAVAAVLSLGIIFSSRGERLVPVLRRLLADATLVFTVGGLIFGAVWAQYSWGRFWAWDPKETWAFLTWCAYVLLLHADWRGKLSGRGLAAWALADFVIVLFTYFGVSVLFAGLHSYISF</sequence>
<feature type="transmembrane region" description="Helical" evidence="6">
    <location>
        <begin position="6"/>
        <end position="24"/>
    </location>
</feature>
<evidence type="ECO:0000256" key="1">
    <source>
        <dbReference type="ARBA" id="ARBA00004141"/>
    </source>
</evidence>
<comment type="caution">
    <text evidence="8">The sequence shown here is derived from an EMBL/GenBank/DDBJ whole genome shotgun (WGS) entry which is preliminary data.</text>
</comment>
<organism evidence="8 9">
    <name type="scientific">Mesosutterella porci</name>
    <dbReference type="NCBI Taxonomy" id="2915351"/>
    <lineage>
        <taxon>Bacteria</taxon>
        <taxon>Pseudomonadati</taxon>
        <taxon>Pseudomonadota</taxon>
        <taxon>Betaproteobacteria</taxon>
        <taxon>Burkholderiales</taxon>
        <taxon>Sutterellaceae</taxon>
        <taxon>Mesosutterella</taxon>
    </lineage>
</organism>
<feature type="transmembrane region" description="Helical" evidence="6">
    <location>
        <begin position="238"/>
        <end position="264"/>
    </location>
</feature>
<evidence type="ECO:0000313" key="8">
    <source>
        <dbReference type="EMBL" id="MCG5030621.1"/>
    </source>
</evidence>
<dbReference type="RefSeq" id="WP_237978276.1">
    <property type="nucleotide sequence ID" value="NZ_JAKNCT010000004.1"/>
</dbReference>
<evidence type="ECO:0000256" key="2">
    <source>
        <dbReference type="ARBA" id="ARBA00022692"/>
    </source>
</evidence>
<feature type="domain" description="Cytochrome c assembly protein" evidence="7">
    <location>
        <begin position="71"/>
        <end position="261"/>
    </location>
</feature>
<name>A0ABS9MPU5_9BURK</name>
<keyword evidence="5 6" id="KW-0472">Membrane</keyword>
<evidence type="ECO:0000256" key="6">
    <source>
        <dbReference type="SAM" id="Phobius"/>
    </source>
</evidence>
<dbReference type="Pfam" id="PF01578">
    <property type="entry name" value="Cytochrom_C_asm"/>
    <property type="match status" value="1"/>
</dbReference>
<dbReference type="PANTHER" id="PTHR30071">
    <property type="entry name" value="HEME EXPORTER PROTEIN C"/>
    <property type="match status" value="1"/>
</dbReference>
<accession>A0ABS9MPU5</accession>
<proteinExistence type="predicted"/>
<gene>
    <name evidence="8" type="primary">ccsA</name>
    <name evidence="8" type="ORF">MAF45_04065</name>
</gene>
<feature type="transmembrane region" description="Helical" evidence="6">
    <location>
        <begin position="97"/>
        <end position="118"/>
    </location>
</feature>
<keyword evidence="2 6" id="KW-0812">Transmembrane</keyword>
<comment type="subcellular location">
    <subcellularLocation>
        <location evidence="1">Membrane</location>
        <topology evidence="1">Multi-pass membrane protein</topology>
    </subcellularLocation>
</comment>
<keyword evidence="9" id="KW-1185">Reference proteome</keyword>
<feature type="transmembrane region" description="Helical" evidence="6">
    <location>
        <begin position="174"/>
        <end position="198"/>
    </location>
</feature>
<evidence type="ECO:0000259" key="7">
    <source>
        <dbReference type="Pfam" id="PF01578"/>
    </source>
</evidence>
<reference evidence="8 9" key="1">
    <citation type="submission" date="2022-02" db="EMBL/GenBank/DDBJ databases">
        <title>Mesosutterella porci, a novel member of the family Sutterellaceae from pig feces.</title>
        <authorList>
            <person name="Wylensek D."/>
            <person name="Clavel T."/>
        </authorList>
    </citation>
    <scope>NUCLEOTIDE SEQUENCE [LARGE SCALE GENOMIC DNA]</scope>
    <source>
        <strain evidence="9">oilRF-744-wt-GAM-9</strain>
    </source>
</reference>
<feature type="transmembrane region" description="Helical" evidence="6">
    <location>
        <begin position="31"/>
        <end position="51"/>
    </location>
</feature>
<feature type="transmembrane region" description="Helical" evidence="6">
    <location>
        <begin position="138"/>
        <end position="162"/>
    </location>
</feature>
<dbReference type="EMBL" id="JAKNCT010000004">
    <property type="protein sequence ID" value="MCG5030621.1"/>
    <property type="molecule type" value="Genomic_DNA"/>
</dbReference>
<dbReference type="InterPro" id="IPR045062">
    <property type="entry name" value="Cyt_c_biogenesis_CcsA/CcmC"/>
</dbReference>
<evidence type="ECO:0000256" key="4">
    <source>
        <dbReference type="ARBA" id="ARBA00022989"/>
    </source>
</evidence>